<sequence length="1252" mass="144429">MDQPPGAELGRKKRGRPCQYATPQDKANANNEQRRAKRQKAASAKRDRQHANFYSIGLPSALPPIPCPVDGGNPIQSGHGPESVSMISEVHSHALELNNLDISHLLPPPTPPLQPVIPEETSLEDGEASLEAPLPPLPLFLAAYLESTADLCPEVLSSTRIASREDDLSGKISTPGRRQIYCGLGSENQAPHICLNQDERVTHVAGIGFDVDSITGFPSNLAVAKQGIRWFPTQMPVSDLQSDLHLRQRQVHYFDTAGNQRQVNRPVHQIPHYTFGRLVGFEDVSLYLLFPHLYREEQQYSRLRDEDFRTWMDGVLLPVIYQHYSSSHVQHYPSSYDHSKCNATARGVETLAQRVHPVAREQQLMYYLPPESLEAIWASILDVVEQPGFQHFRNVTILFQAKNLKVLTKDITWAQMMARFQSYWANAIDDRYITADFYFDIGKETCPQQASQVASSVNGRTGNADADGFVCMPAGTLLYKRCCLQSYAHLIQNVSTAKETQKQVFYPFSMLHDTGSLTVETGQRSLWRAAGLLYTQFYPSVKEIFAAGNIYPFTNTAVETLALDKKLRRTWELVGGALSHQPAALMKAYLYTKLRCHFALAGSTRKSFGVREEHRVSKELFDAIDAEFRSQQLHDECFVVPANENSPYYNFSTETVLRWLRWNINKFCVGFEMVYSFQDPHFVTWEHTRIMLMFLRCLQFSYSGGLIQKSGGCWQDVRLQPDSNQPNGLRRVEGLGFRYTMDTYGYAWFLDKVDWTTLTFKQPHAAYMMFNNPSMQAAYHARYRQIRDVRIDFIRVDKARQWMIEFSSVPDCLQLLEKYLRQLCLCAFRKDVFAYIKSVLHPDHMEAALAGEVPLYYDSVRDALAERHRPPQLAYGHRLAVKNIDVLFAWLWEWKDGQFERKGWNDKPYRMLFQQSFHAVKTARGKDGARKWRQELKKSFLRSHWMLPYPQSQGFMRKDKQTKEFVWWPSFHRGLNSYYARLQRLGSLAQPLPTSNIKHHPSNGWQLAPGYFTDSHMPYVVQPEQQLLRISEDELFAKLVSLREQTLAAPPRDTTTPRTTVTEFNISSSDHPIHSEKWCPKRRMYVSKTFEESDSPGECAVFLRKALEQYELLQHHRRNLRRHRRNRAGHQPDIDSNSDSESADDSEATSDEESLGVRRQEQAKAVRSIEVRMRELITQHQRKEKRWPRARMEQLVYYYRVGFREDGHFARESEGQVLPRDVIEPTPQQQRAMESIIGALREQDERGTEKSA</sequence>
<organism evidence="1 2">
    <name type="scientific">Fusarium keratoplasticum</name>
    <dbReference type="NCBI Taxonomy" id="1328300"/>
    <lineage>
        <taxon>Eukaryota</taxon>
        <taxon>Fungi</taxon>
        <taxon>Dikarya</taxon>
        <taxon>Ascomycota</taxon>
        <taxon>Pezizomycotina</taxon>
        <taxon>Sordariomycetes</taxon>
        <taxon>Hypocreomycetidae</taxon>
        <taxon>Hypocreales</taxon>
        <taxon>Nectriaceae</taxon>
        <taxon>Fusarium</taxon>
        <taxon>Fusarium solani species complex</taxon>
    </lineage>
</organism>
<evidence type="ECO:0000313" key="1">
    <source>
        <dbReference type="EMBL" id="KAI8648714.1"/>
    </source>
</evidence>
<accession>A0ACC0QB74</accession>
<comment type="caution">
    <text evidence="1">The sequence shown here is derived from an EMBL/GenBank/DDBJ whole genome shotgun (WGS) entry which is preliminary data.</text>
</comment>
<evidence type="ECO:0000313" key="2">
    <source>
        <dbReference type="Proteomes" id="UP001065298"/>
    </source>
</evidence>
<dbReference type="Proteomes" id="UP001065298">
    <property type="component" value="Chromosome 14"/>
</dbReference>
<reference evidence="1" key="1">
    <citation type="submission" date="2022-06" db="EMBL/GenBank/DDBJ databases">
        <title>Fusarium solani species complex genomes reveal bases of compartmentalisation and animal pathogenesis.</title>
        <authorList>
            <person name="Tsai I.J."/>
        </authorList>
    </citation>
    <scope>NUCLEOTIDE SEQUENCE</scope>
    <source>
        <strain evidence="1">Fu6.1</strain>
    </source>
</reference>
<proteinExistence type="predicted"/>
<keyword evidence="2" id="KW-1185">Reference proteome</keyword>
<dbReference type="EMBL" id="CM046516">
    <property type="protein sequence ID" value="KAI8648714.1"/>
    <property type="molecule type" value="Genomic_DNA"/>
</dbReference>
<protein>
    <submittedName>
        <fullName evidence="1">Uncharacterized protein</fullName>
    </submittedName>
</protein>
<name>A0ACC0QB74_9HYPO</name>
<gene>
    <name evidence="1" type="ORF">NCS57_01483600</name>
</gene>